<feature type="region of interest" description="Disordered" evidence="11">
    <location>
        <begin position="1"/>
        <end position="51"/>
    </location>
</feature>
<feature type="transmembrane region" description="Helical" evidence="12">
    <location>
        <begin position="531"/>
        <end position="553"/>
    </location>
</feature>
<dbReference type="InterPro" id="IPR002110">
    <property type="entry name" value="Ankyrin_rpt"/>
</dbReference>
<evidence type="ECO:0000256" key="7">
    <source>
        <dbReference type="ARBA" id="ARBA00023065"/>
    </source>
</evidence>
<keyword evidence="7" id="KW-0406">Ion transport</keyword>
<dbReference type="GO" id="GO:0015279">
    <property type="term" value="F:store-operated calcium channel activity"/>
    <property type="evidence" value="ECO:0007669"/>
    <property type="project" value="TreeGrafter"/>
</dbReference>
<proteinExistence type="predicted"/>
<evidence type="ECO:0000256" key="8">
    <source>
        <dbReference type="ARBA" id="ARBA00023136"/>
    </source>
</evidence>
<dbReference type="PRINTS" id="PR01097">
    <property type="entry name" value="TRNSRECEPTRP"/>
</dbReference>
<dbReference type="SMART" id="SM00248">
    <property type="entry name" value="ANK"/>
    <property type="match status" value="3"/>
</dbReference>
<dbReference type="SMART" id="SM01420">
    <property type="entry name" value="TRP_2"/>
    <property type="match status" value="1"/>
</dbReference>
<dbReference type="PANTHER" id="PTHR10117:SF54">
    <property type="entry name" value="TRANSIENT RECEPTOR POTENTIAL-GAMMA PROTEIN"/>
    <property type="match status" value="1"/>
</dbReference>
<dbReference type="InterPro" id="IPR013555">
    <property type="entry name" value="TRP_dom"/>
</dbReference>
<evidence type="ECO:0000256" key="10">
    <source>
        <dbReference type="PROSITE-ProRule" id="PRU00023"/>
    </source>
</evidence>
<dbReference type="GO" id="GO:0051480">
    <property type="term" value="P:regulation of cytosolic calcium ion concentration"/>
    <property type="evidence" value="ECO:0007669"/>
    <property type="project" value="TreeGrafter"/>
</dbReference>
<organism evidence="14 15">
    <name type="scientific">Pyrocoelia pectoralis</name>
    <dbReference type="NCBI Taxonomy" id="417401"/>
    <lineage>
        <taxon>Eukaryota</taxon>
        <taxon>Metazoa</taxon>
        <taxon>Ecdysozoa</taxon>
        <taxon>Arthropoda</taxon>
        <taxon>Hexapoda</taxon>
        <taxon>Insecta</taxon>
        <taxon>Pterygota</taxon>
        <taxon>Neoptera</taxon>
        <taxon>Endopterygota</taxon>
        <taxon>Coleoptera</taxon>
        <taxon>Polyphaga</taxon>
        <taxon>Elateriformia</taxon>
        <taxon>Elateroidea</taxon>
        <taxon>Lampyridae</taxon>
        <taxon>Lampyrinae</taxon>
        <taxon>Pyrocoelia</taxon>
    </lineage>
</organism>
<dbReference type="GO" id="GO:0070679">
    <property type="term" value="F:inositol 1,4,5 trisphosphate binding"/>
    <property type="evidence" value="ECO:0007669"/>
    <property type="project" value="TreeGrafter"/>
</dbReference>
<evidence type="ECO:0000256" key="11">
    <source>
        <dbReference type="SAM" id="MobiDB-lite"/>
    </source>
</evidence>
<feature type="repeat" description="ANK" evidence="10">
    <location>
        <begin position="199"/>
        <end position="231"/>
    </location>
</feature>
<keyword evidence="15" id="KW-1185">Reference proteome</keyword>
<evidence type="ECO:0000256" key="3">
    <source>
        <dbReference type="ARBA" id="ARBA00022692"/>
    </source>
</evidence>
<evidence type="ECO:0000313" key="14">
    <source>
        <dbReference type="EMBL" id="KAK5646886.1"/>
    </source>
</evidence>
<reference evidence="14 15" key="1">
    <citation type="journal article" date="2024" name="Insects">
        <title>An Improved Chromosome-Level Genome Assembly of the Firefly Pyrocoelia pectoralis.</title>
        <authorList>
            <person name="Fu X."/>
            <person name="Meyer-Rochow V.B."/>
            <person name="Ballantyne L."/>
            <person name="Zhu X."/>
        </authorList>
    </citation>
    <scope>NUCLEOTIDE SEQUENCE [LARGE SCALE GENOMIC DNA]</scope>
    <source>
        <strain evidence="14">XCY_ONT2</strain>
    </source>
</reference>
<dbReference type="InterPro" id="IPR036770">
    <property type="entry name" value="Ankyrin_rpt-contain_sf"/>
</dbReference>
<evidence type="ECO:0000256" key="2">
    <source>
        <dbReference type="ARBA" id="ARBA00022448"/>
    </source>
</evidence>
<dbReference type="Pfam" id="PF00520">
    <property type="entry name" value="Ion_trans"/>
    <property type="match status" value="1"/>
</dbReference>
<feature type="transmembrane region" description="Helical" evidence="12">
    <location>
        <begin position="388"/>
        <end position="407"/>
    </location>
</feature>
<feature type="repeat" description="ANK" evidence="10">
    <location>
        <begin position="128"/>
        <end position="150"/>
    </location>
</feature>
<evidence type="ECO:0000256" key="9">
    <source>
        <dbReference type="ARBA" id="ARBA00023303"/>
    </source>
</evidence>
<dbReference type="SUPFAM" id="SSF48403">
    <property type="entry name" value="Ankyrin repeat"/>
    <property type="match status" value="1"/>
</dbReference>
<evidence type="ECO:0000256" key="6">
    <source>
        <dbReference type="ARBA" id="ARBA00023043"/>
    </source>
</evidence>
<keyword evidence="4" id="KW-0677">Repeat</keyword>
<comment type="subcellular location">
    <subcellularLocation>
        <location evidence="1">Membrane</location>
        <topology evidence="1">Multi-pass membrane protein</topology>
    </subcellularLocation>
</comment>
<dbReference type="Pfam" id="PF00023">
    <property type="entry name" value="Ank"/>
    <property type="match status" value="1"/>
</dbReference>
<keyword evidence="6 10" id="KW-0040">ANK repeat</keyword>
<feature type="transmembrane region" description="Helical" evidence="12">
    <location>
        <begin position="574"/>
        <end position="599"/>
    </location>
</feature>
<evidence type="ECO:0000256" key="5">
    <source>
        <dbReference type="ARBA" id="ARBA00022989"/>
    </source>
</evidence>
<evidence type="ECO:0000313" key="15">
    <source>
        <dbReference type="Proteomes" id="UP001329430"/>
    </source>
</evidence>
<dbReference type="GO" id="GO:0005886">
    <property type="term" value="C:plasma membrane"/>
    <property type="evidence" value="ECO:0007669"/>
    <property type="project" value="TreeGrafter"/>
</dbReference>
<dbReference type="Pfam" id="PF12796">
    <property type="entry name" value="Ank_2"/>
    <property type="match status" value="1"/>
</dbReference>
<gene>
    <name evidence="14" type="ORF">RI129_005350</name>
</gene>
<evidence type="ECO:0000259" key="13">
    <source>
        <dbReference type="SMART" id="SM01420"/>
    </source>
</evidence>
<evidence type="ECO:0000256" key="1">
    <source>
        <dbReference type="ARBA" id="ARBA00004141"/>
    </source>
</evidence>
<dbReference type="PROSITE" id="PS50088">
    <property type="entry name" value="ANK_REPEAT"/>
    <property type="match status" value="2"/>
</dbReference>
<feature type="compositionally biased region" description="Low complexity" evidence="11">
    <location>
        <begin position="1"/>
        <end position="10"/>
    </location>
</feature>
<dbReference type="EMBL" id="JAVRBK010000003">
    <property type="protein sequence ID" value="KAK5646886.1"/>
    <property type="molecule type" value="Genomic_DNA"/>
</dbReference>
<sequence length="825" mass="94604">MATQNNQNPQRGPPPPPVPTVQQQQHLPQQPQYQQQQVFQQQPLSYRQSPQQRFQRRMSDFIVRPASQGYRRLSEDLTNLAPRPSIILPHLQDSERKFFKLVGHGDVDIVNQFLESSPGFNINCSNFQGISALHVAVQNNNEPMVELLLSQMNVDIGDCLLYAIRENHLEIVKLILNKLQETSPGLEFVGATHSSDFPDYITPLILACQCGHYEIIELLIGRGHQISKPHPPDCLCGECKLRYESDDLLHAETHRLNLYRAITNPAYMCHSSHDPILTAFQLSHELRKCAKLVIEFRAAYDELSDEVSMFAVDFLGCCRSTEEMELILRQTTGLVYAGQYCFPRLVLAMDYKQKAFVAHPNAQQILETAWHGDWYEWRLKPWVVRLGYPFYRLIMLPVISVMSLVAPRNSMVEHWSIPLNKMISHNASYILFLIIIFFEANLDKSAQKRTPPNSGLEPIIVVYVIGFIWSSFRLMAIQGPLRHFKQLWNCHSLIMHFLFVSTFVFWLASLLDQKANDQVDLERKYWHQLDPVLLSEGTFAIATIMAYFKLLHLCRLNYYMGPLQISLGKMSADIAKYIGIFTIVILSFTVGFCTFYQYYSGMVQTDDSSGIKTAQQSSFVDFQSTLKTFFWALFCMSDLSSADVIIENLPGETEGATIINKHTFTETIGYIVFALFEVLTVIILLNMLIATMSNTFQRVNDNTDVEWSFGRTEFYLEYILQTTLPSPFNLIPTANGLLGAIDWLQTLAKSPPGKSARFTFGHCCYTENELDEEATRDFPILMSQLVQRYFREKDVNAENPSADLDSIKQDINEIKQMLSEYMERS</sequence>
<protein>
    <recommendedName>
        <fullName evidence="13">Transient receptor ion channel domain-containing protein</fullName>
    </recommendedName>
</protein>
<dbReference type="PANTHER" id="PTHR10117">
    <property type="entry name" value="TRANSIENT RECEPTOR POTENTIAL CHANNEL"/>
    <property type="match status" value="1"/>
</dbReference>
<keyword evidence="3 12" id="KW-0812">Transmembrane</keyword>
<keyword evidence="5 12" id="KW-1133">Transmembrane helix</keyword>
<keyword evidence="8 12" id="KW-0472">Membrane</keyword>
<feature type="transmembrane region" description="Helical" evidence="12">
    <location>
        <begin position="419"/>
        <end position="438"/>
    </location>
</feature>
<feature type="domain" description="Transient receptor ion channel" evidence="13">
    <location>
        <begin position="234"/>
        <end position="297"/>
    </location>
</feature>
<dbReference type="AlphaFoldDB" id="A0AAN7VK03"/>
<comment type="caution">
    <text evidence="14">The sequence shown here is derived from an EMBL/GenBank/DDBJ whole genome shotgun (WGS) entry which is preliminary data.</text>
</comment>
<dbReference type="GO" id="GO:0034703">
    <property type="term" value="C:cation channel complex"/>
    <property type="evidence" value="ECO:0007669"/>
    <property type="project" value="TreeGrafter"/>
</dbReference>
<dbReference type="Gene3D" id="1.25.40.20">
    <property type="entry name" value="Ankyrin repeat-containing domain"/>
    <property type="match status" value="1"/>
</dbReference>
<feature type="transmembrane region" description="Helical" evidence="12">
    <location>
        <begin position="458"/>
        <end position="476"/>
    </location>
</feature>
<accession>A0AAN7VK03</accession>
<keyword evidence="9" id="KW-0407">Ion channel</keyword>
<dbReference type="PROSITE" id="PS50297">
    <property type="entry name" value="ANK_REP_REGION"/>
    <property type="match status" value="1"/>
</dbReference>
<evidence type="ECO:0000256" key="12">
    <source>
        <dbReference type="SAM" id="Phobius"/>
    </source>
</evidence>
<dbReference type="InterPro" id="IPR002153">
    <property type="entry name" value="TRPC_channel"/>
</dbReference>
<feature type="compositionally biased region" description="Low complexity" evidence="11">
    <location>
        <begin position="20"/>
        <end position="43"/>
    </location>
</feature>
<dbReference type="Proteomes" id="UP001329430">
    <property type="component" value="Chromosome 3"/>
</dbReference>
<keyword evidence="2" id="KW-0813">Transport</keyword>
<dbReference type="InterPro" id="IPR005821">
    <property type="entry name" value="Ion_trans_dom"/>
</dbReference>
<dbReference type="Pfam" id="PF08344">
    <property type="entry name" value="TRP_2"/>
    <property type="match status" value="1"/>
</dbReference>
<feature type="transmembrane region" description="Helical" evidence="12">
    <location>
        <begin position="668"/>
        <end position="689"/>
    </location>
</feature>
<feature type="transmembrane region" description="Helical" evidence="12">
    <location>
        <begin position="488"/>
        <end position="511"/>
    </location>
</feature>
<name>A0AAN7VK03_9COLE</name>
<evidence type="ECO:0000256" key="4">
    <source>
        <dbReference type="ARBA" id="ARBA00022737"/>
    </source>
</evidence>